<comment type="cofactor">
    <cofactor evidence="9">
        <name>[2Fe-2S] cluster</name>
        <dbReference type="ChEBI" id="CHEBI:190135"/>
    </cofactor>
</comment>
<dbReference type="Gene3D" id="2.102.10.10">
    <property type="entry name" value="Rieske [2Fe-2S] iron-sulphur domain"/>
    <property type="match status" value="1"/>
</dbReference>
<evidence type="ECO:0000256" key="2">
    <source>
        <dbReference type="ARBA" id="ARBA00015816"/>
    </source>
</evidence>
<dbReference type="CDD" id="cd03467">
    <property type="entry name" value="Rieske"/>
    <property type="match status" value="1"/>
</dbReference>
<dbReference type="STRING" id="1682113.A7U43_04315"/>
<gene>
    <name evidence="11" type="ORF">A7U43_04315</name>
</gene>
<keyword evidence="6" id="KW-0411">Iron-sulfur</keyword>
<dbReference type="KEGG" id="madi:A7U43_04315"/>
<dbReference type="GO" id="GO:0004497">
    <property type="term" value="F:monooxygenase activity"/>
    <property type="evidence" value="ECO:0007669"/>
    <property type="project" value="UniProtKB-ARBA"/>
</dbReference>
<dbReference type="OrthoDB" id="25106at2"/>
<comment type="function">
    <text evidence="1">Iron-sulfur subunit of the cytochrome bc1 complex, an essential component of the respiratory electron transport chain required for ATP synthesis. The bc1 complex catalyzes the oxidation of menaquinol and the reduction of cytochrome c in the respiratory chain. The bc1 complex operates through a Q-cycle mechanism that couples electron transfer to generation of the proton gradient that drives ATP synthesis.</text>
</comment>
<evidence type="ECO:0000256" key="5">
    <source>
        <dbReference type="ARBA" id="ARBA00023004"/>
    </source>
</evidence>
<sequence>MTIQPDRRDVLVGAGAAIGTVVLAGCAAEKTEPAATPAPPEVLARTAEVPVGSALVVDGIVLTQPRPGEFTGFSAVCSHAGCTVSKVDGAQVICPCHGSTFGLDGAVLSGPARAPLTPAPITVRGDSIVAG</sequence>
<keyword evidence="3" id="KW-0001">2Fe-2S</keyword>
<evidence type="ECO:0000259" key="10">
    <source>
        <dbReference type="PROSITE" id="PS51296"/>
    </source>
</evidence>
<dbReference type="GO" id="GO:0016020">
    <property type="term" value="C:membrane"/>
    <property type="evidence" value="ECO:0007669"/>
    <property type="project" value="InterPro"/>
</dbReference>
<evidence type="ECO:0000256" key="4">
    <source>
        <dbReference type="ARBA" id="ARBA00022723"/>
    </source>
</evidence>
<accession>A0A172UI71</accession>
<dbReference type="GO" id="GO:0016705">
    <property type="term" value="F:oxidoreductase activity, acting on paired donors, with incorporation or reduction of molecular oxygen"/>
    <property type="evidence" value="ECO:0007669"/>
    <property type="project" value="UniProtKB-ARBA"/>
</dbReference>
<dbReference type="InterPro" id="IPR006311">
    <property type="entry name" value="TAT_signal"/>
</dbReference>
<keyword evidence="5" id="KW-0408">Iron</keyword>
<dbReference type="GO" id="GO:0051537">
    <property type="term" value="F:2 iron, 2 sulfur cluster binding"/>
    <property type="evidence" value="ECO:0007669"/>
    <property type="project" value="UniProtKB-KW"/>
</dbReference>
<dbReference type="InterPro" id="IPR014349">
    <property type="entry name" value="Rieske_Fe-S_prot"/>
</dbReference>
<keyword evidence="4" id="KW-0479">Metal-binding</keyword>
<dbReference type="EMBL" id="CP015596">
    <property type="protein sequence ID" value="ANE78661.1"/>
    <property type="molecule type" value="Genomic_DNA"/>
</dbReference>
<name>A0A172UI71_9MYCO</name>
<protein>
    <recommendedName>
        <fullName evidence="2">Cytochrome bc1 complex Rieske iron-sulfur subunit</fullName>
    </recommendedName>
    <alternativeName>
        <fullName evidence="8">Cytochrome bc1 reductase complex subunit QcrA</fullName>
    </alternativeName>
</protein>
<evidence type="ECO:0000256" key="8">
    <source>
        <dbReference type="ARBA" id="ARBA00029586"/>
    </source>
</evidence>
<dbReference type="PRINTS" id="PR00162">
    <property type="entry name" value="RIESKE"/>
</dbReference>
<feature type="domain" description="Rieske" evidence="10">
    <location>
        <begin position="40"/>
        <end position="130"/>
    </location>
</feature>
<evidence type="ECO:0000313" key="11">
    <source>
        <dbReference type="EMBL" id="ANE78661.1"/>
    </source>
</evidence>
<dbReference type="PANTHER" id="PTHR10134">
    <property type="entry name" value="CYTOCHROME B-C1 COMPLEX SUBUNIT RIESKE, MITOCHONDRIAL"/>
    <property type="match status" value="1"/>
</dbReference>
<dbReference type="InterPro" id="IPR036922">
    <property type="entry name" value="Rieske_2Fe-2S_sf"/>
</dbReference>
<dbReference type="Pfam" id="PF00355">
    <property type="entry name" value="Rieske"/>
    <property type="match status" value="1"/>
</dbReference>
<evidence type="ECO:0000256" key="7">
    <source>
        <dbReference type="ARBA" id="ARBA00023157"/>
    </source>
</evidence>
<dbReference type="InterPro" id="IPR005805">
    <property type="entry name" value="Rieske_Fe-S_prot_C"/>
</dbReference>
<dbReference type="PROSITE" id="PS51296">
    <property type="entry name" value="RIESKE"/>
    <property type="match status" value="1"/>
</dbReference>
<dbReference type="InterPro" id="IPR017941">
    <property type="entry name" value="Rieske_2Fe-2S"/>
</dbReference>
<proteinExistence type="predicted"/>
<dbReference type="PROSITE" id="PS51318">
    <property type="entry name" value="TAT"/>
    <property type="match status" value="1"/>
</dbReference>
<evidence type="ECO:0000313" key="12">
    <source>
        <dbReference type="Proteomes" id="UP000077143"/>
    </source>
</evidence>
<dbReference type="RefSeq" id="WP_067991531.1">
    <property type="nucleotide sequence ID" value="NZ_CP015596.1"/>
</dbReference>
<keyword evidence="7" id="KW-1015">Disulfide bond</keyword>
<dbReference type="PROSITE" id="PS51257">
    <property type="entry name" value="PROKAR_LIPOPROTEIN"/>
    <property type="match status" value="1"/>
</dbReference>
<evidence type="ECO:0000256" key="1">
    <source>
        <dbReference type="ARBA" id="ARBA00002494"/>
    </source>
</evidence>
<keyword evidence="12" id="KW-1185">Reference proteome</keyword>
<reference evidence="11 12" key="1">
    <citation type="submission" date="2016-05" db="EMBL/GenBank/DDBJ databases">
        <title>Complete genome sequence of a phthalic acid esters degrading Mycobacterium sp. YC-RL4.</title>
        <authorList>
            <person name="Ren L."/>
            <person name="Fan S."/>
            <person name="Ruth N."/>
            <person name="Jia Y."/>
            <person name="Wang J."/>
            <person name="Qiao C."/>
        </authorList>
    </citation>
    <scope>NUCLEOTIDE SEQUENCE [LARGE SCALE GENOMIC DNA]</scope>
    <source>
        <strain evidence="11 12">YC-RL4</strain>
    </source>
</reference>
<evidence type="ECO:0000256" key="3">
    <source>
        <dbReference type="ARBA" id="ARBA00022714"/>
    </source>
</evidence>
<dbReference type="AlphaFoldDB" id="A0A172UI71"/>
<dbReference type="SUPFAM" id="SSF50022">
    <property type="entry name" value="ISP domain"/>
    <property type="match status" value="1"/>
</dbReference>
<dbReference type="Proteomes" id="UP000077143">
    <property type="component" value="Chromosome"/>
</dbReference>
<organism evidence="11 12">
    <name type="scientific">Mycobacterium adipatum</name>
    <dbReference type="NCBI Taxonomy" id="1682113"/>
    <lineage>
        <taxon>Bacteria</taxon>
        <taxon>Bacillati</taxon>
        <taxon>Actinomycetota</taxon>
        <taxon>Actinomycetes</taxon>
        <taxon>Mycobacteriales</taxon>
        <taxon>Mycobacteriaceae</taxon>
        <taxon>Mycobacterium</taxon>
    </lineage>
</organism>
<evidence type="ECO:0000256" key="9">
    <source>
        <dbReference type="ARBA" id="ARBA00034078"/>
    </source>
</evidence>
<dbReference type="GO" id="GO:0046872">
    <property type="term" value="F:metal ion binding"/>
    <property type="evidence" value="ECO:0007669"/>
    <property type="project" value="UniProtKB-KW"/>
</dbReference>
<evidence type="ECO:0000256" key="6">
    <source>
        <dbReference type="ARBA" id="ARBA00023014"/>
    </source>
</evidence>